<feature type="region of interest" description="Disordered" evidence="1">
    <location>
        <begin position="667"/>
        <end position="694"/>
    </location>
</feature>
<dbReference type="EMBL" id="CACVKT020005342">
    <property type="protein sequence ID" value="CAC5394658.1"/>
    <property type="molecule type" value="Genomic_DNA"/>
</dbReference>
<feature type="compositionally biased region" description="Basic and acidic residues" evidence="1">
    <location>
        <begin position="763"/>
        <end position="783"/>
    </location>
</feature>
<feature type="compositionally biased region" description="Polar residues" evidence="1">
    <location>
        <begin position="677"/>
        <end position="692"/>
    </location>
</feature>
<feature type="compositionally biased region" description="Polar residues" evidence="1">
    <location>
        <begin position="342"/>
        <end position="352"/>
    </location>
</feature>
<evidence type="ECO:0000313" key="2">
    <source>
        <dbReference type="EMBL" id="CAC5394658.1"/>
    </source>
</evidence>
<feature type="compositionally biased region" description="Low complexity" evidence="1">
    <location>
        <begin position="324"/>
        <end position="333"/>
    </location>
</feature>
<keyword evidence="3" id="KW-1185">Reference proteome</keyword>
<evidence type="ECO:0000313" key="3">
    <source>
        <dbReference type="Proteomes" id="UP000507470"/>
    </source>
</evidence>
<dbReference type="OrthoDB" id="6148233at2759"/>
<accession>A0A6J8CE21</accession>
<feature type="compositionally biased region" description="Polar residues" evidence="1">
    <location>
        <begin position="430"/>
        <end position="445"/>
    </location>
</feature>
<feature type="region of interest" description="Disordered" evidence="1">
    <location>
        <begin position="1060"/>
        <end position="1084"/>
    </location>
</feature>
<gene>
    <name evidence="2" type="ORF">MCOR_29387</name>
</gene>
<feature type="compositionally biased region" description="Polar residues" evidence="1">
    <location>
        <begin position="587"/>
        <end position="598"/>
    </location>
</feature>
<protein>
    <submittedName>
        <fullName evidence="2">Uncharacterized protein</fullName>
    </submittedName>
</protein>
<dbReference type="AlphaFoldDB" id="A0A6J8CE21"/>
<sequence length="1242" mass="140585">MFPGMMKLRPSEIFFSQDSIANIWGKHTPFNAKFIGDTLDELLTESISLRDIPNITSVLINGKFYTVDNRRLWVFRKAEELGFLDDIEFHHVTQRHVNLTKFTTTNGGISIRIRGSGDPGGQIWRTWKPNTFRKVHDNTVSSSAYRSGKIYAIENRTNVNQGYFCTKTVPEYQDPSTYKSSHCKNYYSRRSYRSDDSHSSNFESPVADQEIQLSSIIRPKAENETRKCCQSSLESTVGNNLLDVRGPPVNQSRSSVNPDSFFNKNACEAKHLRTFKSYSDYISVKPDVRSYNEFSGKWDSPASDNKIHRPIIKRSPTEEKQTRSKSSLESISSEVTLRAQDHQSWTNVNLDSFGNKKSYRGSTCNNSDSRVSTKKPYHSSIQKPTAEEEPTRRTTSFESSARKTALSVHGPLVNQSRTNVNQDSFRSKTVAESQHPSTYKSSYCNNYYSRPSYRSNDAHSRNLEPPVSDKEIQLSTIIRSQAEKEATQCSKSYLESSLRKTSLYIHVPHENQSRSSDNQCSVFKKHEAQHPSTFQSYNELISAKPDVRSYKEFSSNCDSPVSDREIHSSIIKRSPALEEPSRRSKSSLDSILDKTSLSVEGHQNRTKVDQHSIDNKTVTEAQHPSAYKPSYSDYISAKPDVRWDNDLVRNCEYPELDKVMYRSSIKRSTAEKEPRLNSKSSLVSTIRKTSPPVQEPLVNQRRAPINQESFGNKTITKAQHPSKSSLRVQVHSSTYILSCSDYVSAKPDVCCENDFANMSDSSVSDKDIHRSSIKESTSEEKAMRRGKQSLESTFRKPPLSVNRTLVNQSTTHVDQHSVGNKTVTEAKYPSTYKLTKSDYISSKPDVSCENDLLGNCKHLVADKEIHYSSIKRSTAEKEQTFESKSSLGSTLRKTSLRVQGPPVNQSRTDVDYGSICNETVTEAQHQSTYKIHKGNISAKPDVRCDNDFLGNYEYSSSSKEIQHSSVKGPTAEKKATLRGNFYFESTVRKTSLRVNIPLVNQITTNVNQVSFDNKTVTESQHSNTYTSSYSKYISGKPDVSSDKDFFGNCEYPVSDKTFHRSSIKRSTGEKEPKRSKSHFGSTIRTPSLRVQGPIVYQTSMDESQYSFCYETITEDQHPSTKKSSYTDNITGKPHVRYANDFLSNCKYPSSDNIIQRVSIKGSAVQNDPKLKNKSSLRSTVRKTLLRAKETVVNQSSMNVNQDSFCYETVTGAQHPDTYKSSYKDNITGKPHFWCDNNVFGNC</sequence>
<reference evidence="2 3" key="1">
    <citation type="submission" date="2020-06" db="EMBL/GenBank/DDBJ databases">
        <authorList>
            <person name="Li R."/>
            <person name="Bekaert M."/>
        </authorList>
    </citation>
    <scope>NUCLEOTIDE SEQUENCE [LARGE SCALE GENOMIC DNA]</scope>
    <source>
        <strain evidence="3">wild</strain>
    </source>
</reference>
<feature type="region of interest" description="Disordered" evidence="1">
    <location>
        <begin position="874"/>
        <end position="910"/>
    </location>
</feature>
<evidence type="ECO:0000256" key="1">
    <source>
        <dbReference type="SAM" id="MobiDB-lite"/>
    </source>
</evidence>
<feature type="compositionally biased region" description="Polar residues" evidence="1">
    <location>
        <begin position="413"/>
        <end position="424"/>
    </location>
</feature>
<proteinExistence type="predicted"/>
<feature type="compositionally biased region" description="Polar residues" evidence="1">
    <location>
        <begin position="882"/>
        <end position="907"/>
    </location>
</feature>
<name>A0A6J8CE21_MYTCO</name>
<organism evidence="2 3">
    <name type="scientific">Mytilus coruscus</name>
    <name type="common">Sea mussel</name>
    <dbReference type="NCBI Taxonomy" id="42192"/>
    <lineage>
        <taxon>Eukaryota</taxon>
        <taxon>Metazoa</taxon>
        <taxon>Spiralia</taxon>
        <taxon>Lophotrochozoa</taxon>
        <taxon>Mollusca</taxon>
        <taxon>Bivalvia</taxon>
        <taxon>Autobranchia</taxon>
        <taxon>Pteriomorphia</taxon>
        <taxon>Mytilida</taxon>
        <taxon>Mytiloidea</taxon>
        <taxon>Mytilidae</taxon>
        <taxon>Mytilinae</taxon>
        <taxon>Mytilus</taxon>
    </lineage>
</organism>
<feature type="region of interest" description="Disordered" evidence="1">
    <location>
        <begin position="573"/>
        <end position="608"/>
    </location>
</feature>
<feature type="region of interest" description="Disordered" evidence="1">
    <location>
        <begin position="761"/>
        <end position="795"/>
    </location>
</feature>
<feature type="region of interest" description="Disordered" evidence="1">
    <location>
        <begin position="296"/>
        <end position="445"/>
    </location>
</feature>
<feature type="compositionally biased region" description="Polar residues" evidence="1">
    <location>
        <begin position="360"/>
        <end position="370"/>
    </location>
</feature>
<dbReference type="Proteomes" id="UP000507470">
    <property type="component" value="Unassembled WGS sequence"/>
</dbReference>